<name>A0A1I1LQZ5_NATHA</name>
<organism evidence="3 4">
    <name type="scientific">Natronobacterium haloterrestre</name>
    <name type="common">Halobiforma haloterrestris</name>
    <dbReference type="NCBI Taxonomy" id="148448"/>
    <lineage>
        <taxon>Archaea</taxon>
        <taxon>Methanobacteriati</taxon>
        <taxon>Methanobacteriota</taxon>
        <taxon>Stenosarchaea group</taxon>
        <taxon>Halobacteria</taxon>
        <taxon>Halobacteriales</taxon>
        <taxon>Natrialbaceae</taxon>
        <taxon>Natronobacterium</taxon>
    </lineage>
</organism>
<dbReference type="SUPFAM" id="SSF53756">
    <property type="entry name" value="UDP-Glycosyltransferase/glycogen phosphorylase"/>
    <property type="match status" value="1"/>
</dbReference>
<gene>
    <name evidence="3" type="ORF">SAMN05444422_12112</name>
</gene>
<evidence type="ECO:0000259" key="1">
    <source>
        <dbReference type="Pfam" id="PF00534"/>
    </source>
</evidence>
<dbReference type="Pfam" id="PF13439">
    <property type="entry name" value="Glyco_transf_4"/>
    <property type="match status" value="1"/>
</dbReference>
<feature type="domain" description="Glycosyl transferase family 1" evidence="1">
    <location>
        <begin position="200"/>
        <end position="353"/>
    </location>
</feature>
<dbReference type="InterPro" id="IPR050194">
    <property type="entry name" value="Glycosyltransferase_grp1"/>
</dbReference>
<dbReference type="InterPro" id="IPR001296">
    <property type="entry name" value="Glyco_trans_1"/>
</dbReference>
<dbReference type="InterPro" id="IPR028098">
    <property type="entry name" value="Glyco_trans_4-like_N"/>
</dbReference>
<sequence>MSADDSSFRVLFLTPAMGVGGVGRQLFGLSKSLLEKGHEVHILSLTPIGNFGHKARSAGISVRSLNVESKLLAPIVVWKIRREIQSFEPDIVHAHLFHAIISGRLASIGLDVTTISTFHNVHDRNPETERLLEETTLRDRVYSLTDTLSAMNTFVSDTAMERYIAAGAVTREKSTRVYNGINVDKFSSSSVEVDRPGGFLWVTVGSIEKRKDHATLLEAVDSLQDTREDFTVWILGEGQLRESLERKARQLGLEHHVEFKGEVYNVPKYLNVADGFVLSSRWEGFGLVVAEAMACGLPVISTDAGGTSEIVVDGETGFLVERGNPDDLAASMATLMELPAAERATYGTNGRQRVKEMFSIESATENWESIYASFA</sequence>
<dbReference type="RefSeq" id="WP_089790130.1">
    <property type="nucleotide sequence ID" value="NZ_FOKW01000021.1"/>
</dbReference>
<reference evidence="4" key="1">
    <citation type="submission" date="2016-10" db="EMBL/GenBank/DDBJ databases">
        <authorList>
            <person name="Varghese N."/>
            <person name="Submissions S."/>
        </authorList>
    </citation>
    <scope>NUCLEOTIDE SEQUENCE [LARGE SCALE GENOMIC DNA]</scope>
    <source>
        <strain evidence="4">DSM 13078</strain>
    </source>
</reference>
<dbReference type="EMBL" id="FOKW01000021">
    <property type="protein sequence ID" value="SFC75544.1"/>
    <property type="molecule type" value="Genomic_DNA"/>
</dbReference>
<protein>
    <submittedName>
        <fullName evidence="3">Glycosyltransferase involved in cell wall bisynthesis</fullName>
    </submittedName>
</protein>
<dbReference type="PANTHER" id="PTHR45947">
    <property type="entry name" value="SULFOQUINOVOSYL TRANSFERASE SQD2"/>
    <property type="match status" value="1"/>
</dbReference>
<evidence type="ECO:0000313" key="3">
    <source>
        <dbReference type="EMBL" id="SFC75544.1"/>
    </source>
</evidence>
<evidence type="ECO:0000313" key="4">
    <source>
        <dbReference type="Proteomes" id="UP000199161"/>
    </source>
</evidence>
<keyword evidence="4" id="KW-1185">Reference proteome</keyword>
<dbReference type="Pfam" id="PF00534">
    <property type="entry name" value="Glycos_transf_1"/>
    <property type="match status" value="1"/>
</dbReference>
<evidence type="ECO:0000259" key="2">
    <source>
        <dbReference type="Pfam" id="PF13439"/>
    </source>
</evidence>
<dbReference type="Proteomes" id="UP000199161">
    <property type="component" value="Unassembled WGS sequence"/>
</dbReference>
<proteinExistence type="predicted"/>
<feature type="domain" description="Glycosyltransferase subfamily 4-like N-terminal" evidence="2">
    <location>
        <begin position="19"/>
        <end position="184"/>
    </location>
</feature>
<dbReference type="AlphaFoldDB" id="A0A1I1LQZ5"/>
<dbReference type="Gene3D" id="3.40.50.2000">
    <property type="entry name" value="Glycogen Phosphorylase B"/>
    <property type="match status" value="2"/>
</dbReference>
<dbReference type="OrthoDB" id="132546at2157"/>
<dbReference type="GO" id="GO:0016758">
    <property type="term" value="F:hexosyltransferase activity"/>
    <property type="evidence" value="ECO:0007669"/>
    <property type="project" value="TreeGrafter"/>
</dbReference>
<keyword evidence="3" id="KW-0808">Transferase</keyword>
<dbReference type="PANTHER" id="PTHR45947:SF3">
    <property type="entry name" value="SULFOQUINOVOSYL TRANSFERASE SQD2"/>
    <property type="match status" value="1"/>
</dbReference>
<accession>A0A1I1LQZ5</accession>